<dbReference type="InterPro" id="IPR035994">
    <property type="entry name" value="Nucleoside_phosphorylase_sf"/>
</dbReference>
<evidence type="ECO:0000313" key="2">
    <source>
        <dbReference type="EMBL" id="RCK24258.1"/>
    </source>
</evidence>
<gene>
    <name evidence="2" type="ORF">TH6_06035</name>
</gene>
<dbReference type="GO" id="GO:0009116">
    <property type="term" value="P:nucleoside metabolic process"/>
    <property type="evidence" value="ECO:0007669"/>
    <property type="project" value="InterPro"/>
</dbReference>
<feature type="domain" description="Nucleoside phosphorylase" evidence="1">
    <location>
        <begin position="137"/>
        <end position="188"/>
    </location>
</feature>
<dbReference type="Gene3D" id="3.40.50.1580">
    <property type="entry name" value="Nucleoside phosphorylase domain"/>
    <property type="match status" value="1"/>
</dbReference>
<dbReference type="NCBIfam" id="TIGR01705">
    <property type="entry name" value="MTA_SAH-nuc-hyp"/>
    <property type="match status" value="1"/>
</dbReference>
<protein>
    <submittedName>
        <fullName evidence="2">5'-methylthioadenosine nucleosidase</fullName>
        <ecNumber evidence="2">3.2.2.9</ecNumber>
    </submittedName>
</protein>
<organism evidence="2 3">
    <name type="scientific">Thalassospira profundimaris</name>
    <dbReference type="NCBI Taxonomy" id="502049"/>
    <lineage>
        <taxon>Bacteria</taxon>
        <taxon>Pseudomonadati</taxon>
        <taxon>Pseudomonadota</taxon>
        <taxon>Alphaproteobacteria</taxon>
        <taxon>Rhodospirillales</taxon>
        <taxon>Thalassospiraceae</taxon>
        <taxon>Thalassospira</taxon>
    </lineage>
</organism>
<dbReference type="AlphaFoldDB" id="A0A367VGA5"/>
<keyword evidence="2" id="KW-0378">Hydrolase</keyword>
<reference evidence="2 3" key="1">
    <citation type="submission" date="2014-07" db="EMBL/GenBank/DDBJ databases">
        <title>Draft genome sequence of Thalassospira profundimaris R8-17.</title>
        <authorList>
            <person name="Lai Q."/>
            <person name="Shao Z."/>
        </authorList>
    </citation>
    <scope>NUCLEOTIDE SEQUENCE [LARGE SCALE GENOMIC DNA]</scope>
    <source>
        <strain evidence="2 3">R8-17</strain>
    </source>
</reference>
<dbReference type="Pfam" id="PF01048">
    <property type="entry name" value="PNP_UDP_1"/>
    <property type="match status" value="1"/>
</dbReference>
<dbReference type="SUPFAM" id="SSF53167">
    <property type="entry name" value="Purine and uridine phosphorylases"/>
    <property type="match status" value="1"/>
</dbReference>
<sequence length="215" mass="22940">MRGYLHNLSGHNVLFCMAAPAEYGDFLKARFTPLMIGVGPVEAAINLTAALTELKLAGDLPDLVVTLGSAGSRTLEQAEVYQAVSVSYRDMDASVLGFEKGCTPFVDLPAEIEMALRIPGIPEARLSTGANVVSGAAYDVIDADMVDMESFAILRACHKFDVPLIGLRGISDGKEELSKLSDWTAYLHVVDEKLAVAVDALKAGLESGEISIPKR</sequence>
<dbReference type="GO" id="GO:0008782">
    <property type="term" value="F:adenosylhomocysteine nucleosidase activity"/>
    <property type="evidence" value="ECO:0007669"/>
    <property type="project" value="UniProtKB-EC"/>
</dbReference>
<accession>A0A367VGA5</accession>
<dbReference type="RefSeq" id="WP_062956982.1">
    <property type="nucleotide sequence ID" value="NZ_JPWB01000002.1"/>
</dbReference>
<proteinExistence type="predicted"/>
<dbReference type="InterPro" id="IPR000845">
    <property type="entry name" value="Nucleoside_phosphorylase_d"/>
</dbReference>
<dbReference type="InterPro" id="IPR010050">
    <property type="entry name" value="MTA_SAH_nuc_hyp"/>
</dbReference>
<comment type="caution">
    <text evidence="2">The sequence shown here is derived from an EMBL/GenBank/DDBJ whole genome shotgun (WGS) entry which is preliminary data.</text>
</comment>
<evidence type="ECO:0000313" key="3">
    <source>
        <dbReference type="Proteomes" id="UP000253061"/>
    </source>
</evidence>
<dbReference type="Proteomes" id="UP000253061">
    <property type="component" value="Unassembled WGS sequence"/>
</dbReference>
<name>A0A367VGA5_9PROT</name>
<evidence type="ECO:0000259" key="1">
    <source>
        <dbReference type="Pfam" id="PF01048"/>
    </source>
</evidence>
<dbReference type="EMBL" id="JPWB01000002">
    <property type="protein sequence ID" value="RCK24258.1"/>
    <property type="molecule type" value="Genomic_DNA"/>
</dbReference>
<keyword evidence="2" id="KW-0326">Glycosidase</keyword>
<dbReference type="EC" id="3.2.2.9" evidence="2"/>